<dbReference type="AlphaFoldDB" id="A0AAW3SRK9"/>
<dbReference type="RefSeq" id="WP_181844969.1">
    <property type="nucleotide sequence ID" value="NZ_JACERJ010000003.1"/>
</dbReference>
<dbReference type="Proteomes" id="UP000557749">
    <property type="component" value="Unassembled WGS sequence"/>
</dbReference>
<accession>A0AAW3SRK9</accession>
<dbReference type="EMBL" id="JACERJ010000003">
    <property type="protein sequence ID" value="MBA5203681.1"/>
    <property type="molecule type" value="Genomic_DNA"/>
</dbReference>
<evidence type="ECO:0000256" key="1">
    <source>
        <dbReference type="SAM" id="MobiDB-lite"/>
    </source>
</evidence>
<name>A0AAW3SRK9_9GAMM</name>
<comment type="caution">
    <text evidence="2">The sequence shown here is derived from an EMBL/GenBank/DDBJ whole genome shotgun (WGS) entry which is preliminary data.</text>
</comment>
<proteinExistence type="predicted"/>
<sequence>MHKLRFAIPMVLMLAGCGDEPENSVQPEPEKAPAPTFSITTDDPDINRLLPAIRHLLPGLDKYSEQFQEKTIEHNRFLTIKFHIPDNASIPAEYVAAGHNCFIEINDDRTGMKISQSACLATLFDRQSVQINSDYWVYFYPNDLTYPPHDFANMSNAERIDIAKNYLNKVAKTIESAQQKGNLAGYDVPNYGRQFGYIAGEGKRFLTQDVIQPYSSCLMVGFRAHEWWSEQIRFAHDPAPNDPQKMASAIQRIKTAYDGYKISAAECSKDIKSVPKKPQPTERLPPTPDNKPPRPGCLMVFIPDNTTEWNCPINKG</sequence>
<evidence type="ECO:0008006" key="4">
    <source>
        <dbReference type="Google" id="ProtNLM"/>
    </source>
</evidence>
<organism evidence="2 3">
    <name type="scientific">Pectobacterium aroidearum</name>
    <dbReference type="NCBI Taxonomy" id="1201031"/>
    <lineage>
        <taxon>Bacteria</taxon>
        <taxon>Pseudomonadati</taxon>
        <taxon>Pseudomonadota</taxon>
        <taxon>Gammaproteobacteria</taxon>
        <taxon>Enterobacterales</taxon>
        <taxon>Pectobacteriaceae</taxon>
        <taxon>Pectobacterium</taxon>
    </lineage>
</organism>
<evidence type="ECO:0000313" key="2">
    <source>
        <dbReference type="EMBL" id="MBA5203681.1"/>
    </source>
</evidence>
<evidence type="ECO:0000313" key="3">
    <source>
        <dbReference type="Proteomes" id="UP000557749"/>
    </source>
</evidence>
<feature type="compositionally biased region" description="Pro residues" evidence="1">
    <location>
        <begin position="283"/>
        <end position="295"/>
    </location>
</feature>
<reference evidence="2 3" key="1">
    <citation type="submission" date="2020-07" db="EMBL/GenBank/DDBJ databases">
        <title>Characterization of Pectobacterium aroidearum strains causing soft rot on Amorphophallus konjac.</title>
        <authorList>
            <person name="Xie H."/>
        </authorList>
    </citation>
    <scope>NUCLEOTIDE SEQUENCE [LARGE SCALE GENOMIC DNA]</scope>
    <source>
        <strain evidence="2 3">MY7</strain>
    </source>
</reference>
<feature type="region of interest" description="Disordered" evidence="1">
    <location>
        <begin position="271"/>
        <end position="296"/>
    </location>
</feature>
<dbReference type="PROSITE" id="PS51257">
    <property type="entry name" value="PROKAR_LIPOPROTEIN"/>
    <property type="match status" value="1"/>
</dbReference>
<protein>
    <recommendedName>
        <fullName evidence="4">Lipoprotein</fullName>
    </recommendedName>
</protein>
<gene>
    <name evidence="2" type="ORF">H2Y57_08295</name>
</gene>